<gene>
    <name evidence="1" type="ORF">SDC9_212915</name>
</gene>
<evidence type="ECO:0000313" key="1">
    <source>
        <dbReference type="EMBL" id="MPN65136.1"/>
    </source>
</evidence>
<dbReference type="AlphaFoldDB" id="A0A645JP39"/>
<name>A0A645JP39_9ZZZZ</name>
<reference evidence="1" key="1">
    <citation type="submission" date="2019-08" db="EMBL/GenBank/DDBJ databases">
        <authorList>
            <person name="Kucharzyk K."/>
            <person name="Murdoch R.W."/>
            <person name="Higgins S."/>
            <person name="Loffler F."/>
        </authorList>
    </citation>
    <scope>NUCLEOTIDE SEQUENCE</scope>
</reference>
<dbReference type="EMBL" id="VSSQ01147054">
    <property type="protein sequence ID" value="MPN65136.1"/>
    <property type="molecule type" value="Genomic_DNA"/>
</dbReference>
<accession>A0A645JP39</accession>
<sequence>MMVLIEQGDRDRHNEMVLGEVEKAAENCDVVVLAQGSMTVLLPLLTHIKTPVLSSPRMGIEYLKEVLGE</sequence>
<protein>
    <submittedName>
        <fullName evidence="1">Uncharacterized protein</fullName>
    </submittedName>
</protein>
<proteinExistence type="predicted"/>
<organism evidence="1">
    <name type="scientific">bioreactor metagenome</name>
    <dbReference type="NCBI Taxonomy" id="1076179"/>
    <lineage>
        <taxon>unclassified sequences</taxon>
        <taxon>metagenomes</taxon>
        <taxon>ecological metagenomes</taxon>
    </lineage>
</organism>
<comment type="caution">
    <text evidence="1">The sequence shown here is derived from an EMBL/GenBank/DDBJ whole genome shotgun (WGS) entry which is preliminary data.</text>
</comment>